<reference evidence="1" key="1">
    <citation type="submission" date="2022-10" db="EMBL/GenBank/DDBJ databases">
        <title>The complete genomes of actinobacterial strains from the NBC collection.</title>
        <authorList>
            <person name="Joergensen T.S."/>
            <person name="Alvarez Arevalo M."/>
            <person name="Sterndorff E.B."/>
            <person name="Faurdal D."/>
            <person name="Vuksanovic O."/>
            <person name="Mourched A.-S."/>
            <person name="Charusanti P."/>
            <person name="Shaw S."/>
            <person name="Blin K."/>
            <person name="Weber T."/>
        </authorList>
    </citation>
    <scope>NUCLEOTIDE SEQUENCE</scope>
    <source>
        <strain evidence="1">NBC_01393</strain>
    </source>
</reference>
<protein>
    <submittedName>
        <fullName evidence="1">Uncharacterized protein</fullName>
    </submittedName>
</protein>
<dbReference type="EMBL" id="CP109546">
    <property type="protein sequence ID" value="WTZ13193.1"/>
    <property type="molecule type" value="Genomic_DNA"/>
</dbReference>
<gene>
    <name evidence="1" type="ORF">OG699_37665</name>
</gene>
<dbReference type="AlphaFoldDB" id="A0AAU3I998"/>
<organism evidence="1">
    <name type="scientific">Streptomyces sp. NBC_01393</name>
    <dbReference type="NCBI Taxonomy" id="2903851"/>
    <lineage>
        <taxon>Bacteria</taxon>
        <taxon>Bacillati</taxon>
        <taxon>Actinomycetota</taxon>
        <taxon>Actinomycetes</taxon>
        <taxon>Kitasatosporales</taxon>
        <taxon>Streptomycetaceae</taxon>
        <taxon>Streptomyces</taxon>
    </lineage>
</organism>
<proteinExistence type="predicted"/>
<accession>A0AAU3I998</accession>
<sequence length="152" mass="17056">MQGGDISNEVVPRLVIAYEGMLGILPEKPEGYVQELVARKFGRRARQVQRTVDSYEINDMLARVIWDTVWRHKYSVDVVTYLGEDAVGPLEARLDVEGLPIGRVWSTTPERLARRLPYMPDVAAIFDNEHHLLFGSKGRALPATPTTLIGAL</sequence>
<name>A0AAU3I998_9ACTN</name>
<evidence type="ECO:0000313" key="1">
    <source>
        <dbReference type="EMBL" id="WTZ13193.1"/>
    </source>
</evidence>